<gene>
    <name evidence="2" type="ORF">Bhyg_04344</name>
</gene>
<keyword evidence="1" id="KW-1133">Transmembrane helix</keyword>
<dbReference type="EMBL" id="WJQU01000001">
    <property type="protein sequence ID" value="KAJ6649111.1"/>
    <property type="molecule type" value="Genomic_DNA"/>
</dbReference>
<evidence type="ECO:0000313" key="3">
    <source>
        <dbReference type="Proteomes" id="UP001151699"/>
    </source>
</evidence>
<feature type="transmembrane region" description="Helical" evidence="1">
    <location>
        <begin position="59"/>
        <end position="81"/>
    </location>
</feature>
<sequence length="133" mass="15585">FFCQLFLRQFVKLCCVNVLPKVDSMYGVQRLKMTENGPCRRLFGDCLQKYISTSQFQEGFYNFLLAFLIFYIMSKLLQYLIRLLLPLIRPTACAFIIVILLPHMYTKSWDIACGMLPFVKITVNALLQSLQMY</sequence>
<organism evidence="2 3">
    <name type="scientific">Pseudolycoriella hygida</name>
    <dbReference type="NCBI Taxonomy" id="35572"/>
    <lineage>
        <taxon>Eukaryota</taxon>
        <taxon>Metazoa</taxon>
        <taxon>Ecdysozoa</taxon>
        <taxon>Arthropoda</taxon>
        <taxon>Hexapoda</taxon>
        <taxon>Insecta</taxon>
        <taxon>Pterygota</taxon>
        <taxon>Neoptera</taxon>
        <taxon>Endopterygota</taxon>
        <taxon>Diptera</taxon>
        <taxon>Nematocera</taxon>
        <taxon>Sciaroidea</taxon>
        <taxon>Sciaridae</taxon>
        <taxon>Pseudolycoriella</taxon>
    </lineage>
</organism>
<reference evidence="2" key="1">
    <citation type="submission" date="2022-07" db="EMBL/GenBank/DDBJ databases">
        <authorList>
            <person name="Trinca V."/>
            <person name="Uliana J.V.C."/>
            <person name="Torres T.T."/>
            <person name="Ward R.J."/>
            <person name="Monesi N."/>
        </authorList>
    </citation>
    <scope>NUCLEOTIDE SEQUENCE</scope>
    <source>
        <strain evidence="2">HSMRA1968</strain>
        <tissue evidence="2">Whole embryos</tissue>
    </source>
</reference>
<proteinExistence type="predicted"/>
<protein>
    <submittedName>
        <fullName evidence="2">Uncharacterized protein</fullName>
    </submittedName>
</protein>
<dbReference type="Proteomes" id="UP001151699">
    <property type="component" value="Chromosome A"/>
</dbReference>
<evidence type="ECO:0000313" key="2">
    <source>
        <dbReference type="EMBL" id="KAJ6649111.1"/>
    </source>
</evidence>
<feature type="transmembrane region" description="Helical" evidence="1">
    <location>
        <begin position="87"/>
        <end position="105"/>
    </location>
</feature>
<accession>A0A9Q0NGI9</accession>
<comment type="caution">
    <text evidence="2">The sequence shown here is derived from an EMBL/GenBank/DDBJ whole genome shotgun (WGS) entry which is preliminary data.</text>
</comment>
<dbReference type="AlphaFoldDB" id="A0A9Q0NGI9"/>
<keyword evidence="3" id="KW-1185">Reference proteome</keyword>
<keyword evidence="1" id="KW-0812">Transmembrane</keyword>
<feature type="non-terminal residue" evidence="2">
    <location>
        <position position="133"/>
    </location>
</feature>
<evidence type="ECO:0000256" key="1">
    <source>
        <dbReference type="SAM" id="Phobius"/>
    </source>
</evidence>
<keyword evidence="1" id="KW-0472">Membrane</keyword>
<name>A0A9Q0NGI9_9DIPT</name>